<organism evidence="2 3">
    <name type="scientific">Candidatus Gottesmanbacteria bacterium RIFCSPHIGHO2_01_FULL_46_14</name>
    <dbReference type="NCBI Taxonomy" id="1798380"/>
    <lineage>
        <taxon>Bacteria</taxon>
        <taxon>Candidatus Gottesmaniibacteriota</taxon>
    </lineage>
</organism>
<keyword evidence="1" id="KW-0812">Transmembrane</keyword>
<evidence type="ECO:0000313" key="3">
    <source>
        <dbReference type="Proteomes" id="UP000177416"/>
    </source>
</evidence>
<accession>A0A1F5ZK42</accession>
<evidence type="ECO:0000256" key="1">
    <source>
        <dbReference type="SAM" id="Phobius"/>
    </source>
</evidence>
<gene>
    <name evidence="2" type="ORF">A2875_04365</name>
</gene>
<feature type="transmembrane region" description="Helical" evidence="1">
    <location>
        <begin position="67"/>
        <end position="84"/>
    </location>
</feature>
<comment type="caution">
    <text evidence="2">The sequence shown here is derived from an EMBL/GenBank/DDBJ whole genome shotgun (WGS) entry which is preliminary data.</text>
</comment>
<evidence type="ECO:0000313" key="2">
    <source>
        <dbReference type="EMBL" id="OGG12467.1"/>
    </source>
</evidence>
<feature type="transmembrane region" description="Helical" evidence="1">
    <location>
        <begin position="120"/>
        <end position="146"/>
    </location>
</feature>
<keyword evidence="1" id="KW-0472">Membrane</keyword>
<feature type="transmembrane region" description="Helical" evidence="1">
    <location>
        <begin position="39"/>
        <end position="60"/>
    </location>
</feature>
<name>A0A1F5ZK42_9BACT</name>
<dbReference type="EMBL" id="MFJJ01000061">
    <property type="protein sequence ID" value="OGG12467.1"/>
    <property type="molecule type" value="Genomic_DNA"/>
</dbReference>
<reference evidence="2 3" key="1">
    <citation type="journal article" date="2016" name="Nat. Commun.">
        <title>Thousands of microbial genomes shed light on interconnected biogeochemical processes in an aquifer system.</title>
        <authorList>
            <person name="Anantharaman K."/>
            <person name="Brown C.T."/>
            <person name="Hug L.A."/>
            <person name="Sharon I."/>
            <person name="Castelle C.J."/>
            <person name="Probst A.J."/>
            <person name="Thomas B.C."/>
            <person name="Singh A."/>
            <person name="Wilkins M.J."/>
            <person name="Karaoz U."/>
            <person name="Brodie E.L."/>
            <person name="Williams K.H."/>
            <person name="Hubbard S.S."/>
            <person name="Banfield J.F."/>
        </authorList>
    </citation>
    <scope>NUCLEOTIDE SEQUENCE [LARGE SCALE GENOMIC DNA]</scope>
</reference>
<keyword evidence="1" id="KW-1133">Transmembrane helix</keyword>
<proteinExistence type="predicted"/>
<sequence>MNKFLAVIARKPPLFLIISLVYLALIAFLKWGRQLPVDAIYYAIGAVLGVFFLDIAEVFFNLVPSPFRTIVFVAGFAVISFFVISSTDSLLGKGLVLSLYLTLLLWQLGEWQVRGNLASWYAMVAGTVTIPTQQWILVGFLVLFLVETYLFVQ</sequence>
<feature type="transmembrane region" description="Helical" evidence="1">
    <location>
        <begin position="12"/>
        <end position="33"/>
    </location>
</feature>
<protein>
    <submittedName>
        <fullName evidence="2">Uncharacterized protein</fullName>
    </submittedName>
</protein>
<dbReference type="AlphaFoldDB" id="A0A1F5ZK42"/>
<dbReference type="Proteomes" id="UP000177416">
    <property type="component" value="Unassembled WGS sequence"/>
</dbReference>